<protein>
    <submittedName>
        <fullName evidence="2">Glucokinase</fullName>
    </submittedName>
</protein>
<dbReference type="RefSeq" id="WP_188555553.1">
    <property type="nucleotide sequence ID" value="NZ_BMGT01000004.1"/>
</dbReference>
<reference evidence="2" key="2">
    <citation type="submission" date="2020-09" db="EMBL/GenBank/DDBJ databases">
        <authorList>
            <person name="Sun Q."/>
            <person name="Zhou Y."/>
        </authorList>
    </citation>
    <scope>NUCLEOTIDE SEQUENCE</scope>
    <source>
        <strain evidence="2">CGMCC 1.12997</strain>
    </source>
</reference>
<evidence type="ECO:0000256" key="1">
    <source>
        <dbReference type="ARBA" id="ARBA00006479"/>
    </source>
</evidence>
<dbReference type="InterPro" id="IPR000600">
    <property type="entry name" value="ROK"/>
</dbReference>
<comment type="similarity">
    <text evidence="1">Belongs to the ROK (NagC/XylR) family.</text>
</comment>
<organism evidence="2 3">
    <name type="scientific">Edaphobacter dinghuensis</name>
    <dbReference type="NCBI Taxonomy" id="1560005"/>
    <lineage>
        <taxon>Bacteria</taxon>
        <taxon>Pseudomonadati</taxon>
        <taxon>Acidobacteriota</taxon>
        <taxon>Terriglobia</taxon>
        <taxon>Terriglobales</taxon>
        <taxon>Acidobacteriaceae</taxon>
        <taxon>Edaphobacter</taxon>
    </lineage>
</organism>
<dbReference type="AlphaFoldDB" id="A0A917HRR8"/>
<dbReference type="Proteomes" id="UP000647241">
    <property type="component" value="Unassembled WGS sequence"/>
</dbReference>
<gene>
    <name evidence="2" type="ORF">GCM10011585_35280</name>
</gene>
<dbReference type="PANTHER" id="PTHR18964:SF149">
    <property type="entry name" value="BIFUNCTIONAL UDP-N-ACETYLGLUCOSAMINE 2-EPIMERASE_N-ACETYLMANNOSAMINE KINASE"/>
    <property type="match status" value="1"/>
</dbReference>
<dbReference type="PANTHER" id="PTHR18964">
    <property type="entry name" value="ROK (REPRESSOR, ORF, KINASE) FAMILY"/>
    <property type="match status" value="1"/>
</dbReference>
<dbReference type="SUPFAM" id="SSF53067">
    <property type="entry name" value="Actin-like ATPase domain"/>
    <property type="match status" value="1"/>
</dbReference>
<accession>A0A917HRR8</accession>
<dbReference type="InterPro" id="IPR043129">
    <property type="entry name" value="ATPase_NBD"/>
</dbReference>
<dbReference type="Pfam" id="PF00480">
    <property type="entry name" value="ROK"/>
    <property type="match status" value="1"/>
</dbReference>
<dbReference type="Gene3D" id="3.30.420.40">
    <property type="match status" value="2"/>
</dbReference>
<keyword evidence="3" id="KW-1185">Reference proteome</keyword>
<name>A0A917HRR8_9BACT</name>
<reference evidence="2" key="1">
    <citation type="journal article" date="2014" name="Int. J. Syst. Evol. Microbiol.">
        <title>Complete genome sequence of Corynebacterium casei LMG S-19264T (=DSM 44701T), isolated from a smear-ripened cheese.</title>
        <authorList>
            <consortium name="US DOE Joint Genome Institute (JGI-PGF)"/>
            <person name="Walter F."/>
            <person name="Albersmeier A."/>
            <person name="Kalinowski J."/>
            <person name="Ruckert C."/>
        </authorList>
    </citation>
    <scope>NUCLEOTIDE SEQUENCE</scope>
    <source>
        <strain evidence="2">CGMCC 1.12997</strain>
    </source>
</reference>
<dbReference type="EMBL" id="BMGT01000004">
    <property type="protein sequence ID" value="GGG88156.1"/>
    <property type="molecule type" value="Genomic_DNA"/>
</dbReference>
<evidence type="ECO:0000313" key="2">
    <source>
        <dbReference type="EMBL" id="GGG88156.1"/>
    </source>
</evidence>
<proteinExistence type="inferred from homology"/>
<evidence type="ECO:0000313" key="3">
    <source>
        <dbReference type="Proteomes" id="UP000647241"/>
    </source>
</evidence>
<comment type="caution">
    <text evidence="2">The sequence shown here is derived from an EMBL/GenBank/DDBJ whole genome shotgun (WGS) entry which is preliminary data.</text>
</comment>
<sequence>MLALSLDMGGTHIGCAVVRDQKILACSSLATESAKGLGSILPLIAQTLQRLLDESGENLDACSGLAVGFPGIIDARTNCILSTLKKYEDAKELDLAVWSKEVLGLSLRMENDARMALLGEQFAGSAQGLNDVVMMTLGTGIGGAVMIHGRLLRGAHAQAACLGGHLPVHYRGRLCKCGNIGCAEAEASGWALPGIIREHPAFATSLLALEPELNFRQLFDMANRGDRVALDVRQHCLEVWAANTVALIHAYDPEVVIMGGGVLGGADVILPFVQNHVNKHAWAAWGTPVIRAAELGENAALLGAVPLLAEERSCDEKATATVRA</sequence>